<name>A0A8J3DTI8_9HYPH</name>
<dbReference type="GO" id="GO:0008757">
    <property type="term" value="F:S-adenosylmethionine-dependent methyltransferase activity"/>
    <property type="evidence" value="ECO:0007669"/>
    <property type="project" value="InterPro"/>
</dbReference>
<dbReference type="AlphaFoldDB" id="A0A8J3DTI8"/>
<keyword evidence="2" id="KW-0808">Transferase</keyword>
<comment type="caution">
    <text evidence="5">The sequence shown here is derived from an EMBL/GenBank/DDBJ whole genome shotgun (WGS) entry which is preliminary data.</text>
</comment>
<feature type="domain" description="Methyltransferase type 11" evidence="4">
    <location>
        <begin position="29"/>
        <end position="108"/>
    </location>
</feature>
<feature type="region of interest" description="Disordered" evidence="3">
    <location>
        <begin position="240"/>
        <end position="259"/>
    </location>
</feature>
<reference evidence="5" key="2">
    <citation type="submission" date="2020-09" db="EMBL/GenBank/DDBJ databases">
        <authorList>
            <person name="Sun Q."/>
            <person name="Kim S."/>
        </authorList>
    </citation>
    <scope>NUCLEOTIDE SEQUENCE</scope>
    <source>
        <strain evidence="5">KCTC 42249</strain>
    </source>
</reference>
<evidence type="ECO:0000313" key="5">
    <source>
        <dbReference type="EMBL" id="GHD19006.1"/>
    </source>
</evidence>
<dbReference type="InterPro" id="IPR050602">
    <property type="entry name" value="Malonyl-ACP_OMT"/>
</dbReference>
<dbReference type="Gene3D" id="3.40.50.150">
    <property type="entry name" value="Vaccinia Virus protein VP39"/>
    <property type="match status" value="1"/>
</dbReference>
<accession>A0A8J3DTI8</accession>
<proteinExistence type="predicted"/>
<sequence>MRLSADDLLERLATVERHFPDAATLFSLTGHAASALQASGKVDHVTRVEAMPELLNDGEGQVATPEIVPFEPESMDLIVSLLSLHEANDIPGSLIQIRRALRPDGLFLAAFPGAGTLAELRDSFLQAEAELSDGASPRVLPFTDVRDAGGLLQRAGFALPVADLETLTVRYDNLFALTKDLRAMGAANAMIARSRKPASLALFMRASEIYAERYSDPDGRIRATFSIVWLSGWAPHASQQKPAARGSATASLAEALKPR</sequence>
<evidence type="ECO:0000259" key="4">
    <source>
        <dbReference type="Pfam" id="PF08241"/>
    </source>
</evidence>
<keyword evidence="1 5" id="KW-0489">Methyltransferase</keyword>
<dbReference type="InterPro" id="IPR029063">
    <property type="entry name" value="SAM-dependent_MTases_sf"/>
</dbReference>
<protein>
    <submittedName>
        <fullName evidence="5">SAM-dependent methyltransferase</fullName>
    </submittedName>
</protein>
<evidence type="ECO:0000313" key="6">
    <source>
        <dbReference type="Proteomes" id="UP000630142"/>
    </source>
</evidence>
<dbReference type="PANTHER" id="PTHR13090:SF1">
    <property type="entry name" value="ARGININE-HYDROXYLASE NDUFAF5, MITOCHONDRIAL"/>
    <property type="match status" value="1"/>
</dbReference>
<dbReference type="InterPro" id="IPR013216">
    <property type="entry name" value="Methyltransf_11"/>
</dbReference>
<dbReference type="SUPFAM" id="SSF53335">
    <property type="entry name" value="S-adenosyl-L-methionine-dependent methyltransferases"/>
    <property type="match status" value="1"/>
</dbReference>
<reference evidence="5" key="1">
    <citation type="journal article" date="2014" name="Int. J. Syst. Evol. Microbiol.">
        <title>Complete genome sequence of Corynebacterium casei LMG S-19264T (=DSM 44701T), isolated from a smear-ripened cheese.</title>
        <authorList>
            <consortium name="US DOE Joint Genome Institute (JGI-PGF)"/>
            <person name="Walter F."/>
            <person name="Albersmeier A."/>
            <person name="Kalinowski J."/>
            <person name="Ruckert C."/>
        </authorList>
    </citation>
    <scope>NUCLEOTIDE SEQUENCE</scope>
    <source>
        <strain evidence="5">KCTC 42249</strain>
    </source>
</reference>
<dbReference type="Proteomes" id="UP000630142">
    <property type="component" value="Unassembled WGS sequence"/>
</dbReference>
<evidence type="ECO:0000256" key="2">
    <source>
        <dbReference type="ARBA" id="ARBA00022679"/>
    </source>
</evidence>
<dbReference type="CDD" id="cd02440">
    <property type="entry name" value="AdoMet_MTases"/>
    <property type="match status" value="1"/>
</dbReference>
<dbReference type="GO" id="GO:0032259">
    <property type="term" value="P:methylation"/>
    <property type="evidence" value="ECO:0007669"/>
    <property type="project" value="UniProtKB-KW"/>
</dbReference>
<organism evidence="5 6">
    <name type="scientific">Tianweitania populi</name>
    <dbReference type="NCBI Taxonomy" id="1607949"/>
    <lineage>
        <taxon>Bacteria</taxon>
        <taxon>Pseudomonadati</taxon>
        <taxon>Pseudomonadota</taxon>
        <taxon>Alphaproteobacteria</taxon>
        <taxon>Hyphomicrobiales</taxon>
        <taxon>Phyllobacteriaceae</taxon>
        <taxon>Tianweitania</taxon>
    </lineage>
</organism>
<gene>
    <name evidence="5" type="ORF">GCM10016234_30160</name>
</gene>
<evidence type="ECO:0000256" key="1">
    <source>
        <dbReference type="ARBA" id="ARBA00022603"/>
    </source>
</evidence>
<dbReference type="Pfam" id="PF08241">
    <property type="entry name" value="Methyltransf_11"/>
    <property type="match status" value="1"/>
</dbReference>
<dbReference type="PANTHER" id="PTHR13090">
    <property type="entry name" value="ARGININE-HYDROXYLASE NDUFAF5, MITOCHONDRIAL"/>
    <property type="match status" value="1"/>
</dbReference>
<dbReference type="EMBL" id="BMZQ01000002">
    <property type="protein sequence ID" value="GHD19006.1"/>
    <property type="molecule type" value="Genomic_DNA"/>
</dbReference>
<keyword evidence="6" id="KW-1185">Reference proteome</keyword>
<evidence type="ECO:0000256" key="3">
    <source>
        <dbReference type="SAM" id="MobiDB-lite"/>
    </source>
</evidence>